<protein>
    <submittedName>
        <fullName evidence="2">3-oxoacyl-[acyl-carrier protein] reductase</fullName>
        <ecNumber evidence="2">1.1.1.100</ecNumber>
    </submittedName>
</protein>
<feature type="non-terminal residue" evidence="2">
    <location>
        <position position="1"/>
    </location>
</feature>
<keyword evidence="2" id="KW-0560">Oxidoreductase</keyword>
<evidence type="ECO:0000256" key="1">
    <source>
        <dbReference type="SAM" id="MobiDB-lite"/>
    </source>
</evidence>
<dbReference type="AlphaFoldDB" id="A0A6J4HEM7"/>
<dbReference type="GO" id="GO:0004316">
    <property type="term" value="F:3-oxoacyl-[acyl-carrier-protein] reductase (NADPH) activity"/>
    <property type="evidence" value="ECO:0007669"/>
    <property type="project" value="UniProtKB-EC"/>
</dbReference>
<feature type="region of interest" description="Disordered" evidence="1">
    <location>
        <begin position="1"/>
        <end position="255"/>
    </location>
</feature>
<proteinExistence type="predicted"/>
<feature type="compositionally biased region" description="Basic and acidic residues" evidence="1">
    <location>
        <begin position="164"/>
        <end position="174"/>
    </location>
</feature>
<feature type="compositionally biased region" description="Basic residues" evidence="1">
    <location>
        <begin position="235"/>
        <end position="255"/>
    </location>
</feature>
<accession>A0A6J4HEM7</accession>
<dbReference type="EC" id="1.1.1.100" evidence="2"/>
<feature type="compositionally biased region" description="Basic residues" evidence="1">
    <location>
        <begin position="61"/>
        <end position="84"/>
    </location>
</feature>
<reference evidence="2" key="1">
    <citation type="submission" date="2020-02" db="EMBL/GenBank/DDBJ databases">
        <authorList>
            <person name="Meier V. D."/>
        </authorList>
    </citation>
    <scope>NUCLEOTIDE SEQUENCE</scope>
    <source>
        <strain evidence="2">AVDCRST_MAG57</strain>
    </source>
</reference>
<gene>
    <name evidence="2" type="ORF">AVDCRST_MAG57-582</name>
</gene>
<dbReference type="EMBL" id="CADCTI010000055">
    <property type="protein sequence ID" value="CAA9221134.1"/>
    <property type="molecule type" value="Genomic_DNA"/>
</dbReference>
<feature type="compositionally biased region" description="Basic and acidic residues" evidence="1">
    <location>
        <begin position="109"/>
        <end position="133"/>
    </location>
</feature>
<sequence length="255" mass="29756">ERGKYRHPRGHRDRRRPGHRRGHRPPAGPGRVRRRRPRPGRGAGQGHRRGHRVRGWEGAGRRRRRERLRAGGGRRRADRHRARRPDRAGEQRRRPARQHAVQDVGLRLGHRDERAPAGRLPHDPRGPEVHDRCQVGPHRQPVEHLGAGQPRPGQLLDGQGRSAGLHEDRRDRAGQVRRHRERHRPRLHRDRDDQGDGRADGHLVRRLHQGRRLADPGGPYRQARGHRAPGVLLRQRGRRLRVRPGRLRRRRSQDV</sequence>
<feature type="compositionally biased region" description="Basic and acidic residues" evidence="1">
    <location>
        <begin position="189"/>
        <end position="203"/>
    </location>
</feature>
<feature type="compositionally biased region" description="Basic residues" evidence="1">
    <location>
        <begin position="1"/>
        <end position="24"/>
    </location>
</feature>
<feature type="compositionally biased region" description="Basic residues" evidence="1">
    <location>
        <begin position="175"/>
        <end position="188"/>
    </location>
</feature>
<evidence type="ECO:0000313" key="2">
    <source>
        <dbReference type="EMBL" id="CAA9221134.1"/>
    </source>
</evidence>
<organism evidence="2">
    <name type="scientific">uncultured Blastococcus sp</name>
    <dbReference type="NCBI Taxonomy" id="217144"/>
    <lineage>
        <taxon>Bacteria</taxon>
        <taxon>Bacillati</taxon>
        <taxon>Actinomycetota</taxon>
        <taxon>Actinomycetes</taxon>
        <taxon>Geodermatophilales</taxon>
        <taxon>Geodermatophilaceae</taxon>
        <taxon>Blastococcus</taxon>
        <taxon>environmental samples</taxon>
    </lineage>
</organism>
<feature type="non-terminal residue" evidence="2">
    <location>
        <position position="255"/>
    </location>
</feature>
<name>A0A6J4HEM7_9ACTN</name>